<dbReference type="RefSeq" id="WP_057874194.1">
    <property type="nucleotide sequence ID" value="NZ_AYYI01000044.1"/>
</dbReference>
<dbReference type="EMBL" id="AYYI01000044">
    <property type="protein sequence ID" value="KRM97202.1"/>
    <property type="molecule type" value="Genomic_DNA"/>
</dbReference>
<organism evidence="1 2">
    <name type="scientific">Loigolactobacillus rennini DSM 20253</name>
    <dbReference type="NCBI Taxonomy" id="1423796"/>
    <lineage>
        <taxon>Bacteria</taxon>
        <taxon>Bacillati</taxon>
        <taxon>Bacillota</taxon>
        <taxon>Bacilli</taxon>
        <taxon>Lactobacillales</taxon>
        <taxon>Lactobacillaceae</taxon>
        <taxon>Loigolactobacillus</taxon>
    </lineage>
</organism>
<evidence type="ECO:0008006" key="3">
    <source>
        <dbReference type="Google" id="ProtNLM"/>
    </source>
</evidence>
<dbReference type="AlphaFoldDB" id="A0A0R2D116"/>
<dbReference type="Pfam" id="PF16161">
    <property type="entry name" value="DUF4867"/>
    <property type="match status" value="1"/>
</dbReference>
<accession>A0A0R2D116</accession>
<reference evidence="1 2" key="1">
    <citation type="journal article" date="2015" name="Genome Announc.">
        <title>Expanding the biotechnology potential of lactobacilli through comparative genomics of 213 strains and associated genera.</title>
        <authorList>
            <person name="Sun Z."/>
            <person name="Harris H.M."/>
            <person name="McCann A."/>
            <person name="Guo C."/>
            <person name="Argimon S."/>
            <person name="Zhang W."/>
            <person name="Yang X."/>
            <person name="Jeffery I.B."/>
            <person name="Cooney J.C."/>
            <person name="Kagawa T.F."/>
            <person name="Liu W."/>
            <person name="Song Y."/>
            <person name="Salvetti E."/>
            <person name="Wrobel A."/>
            <person name="Rasinkangas P."/>
            <person name="Parkhill J."/>
            <person name="Rea M.C."/>
            <person name="O'Sullivan O."/>
            <person name="Ritari J."/>
            <person name="Douillard F.P."/>
            <person name="Paul Ross R."/>
            <person name="Yang R."/>
            <person name="Briner A.E."/>
            <person name="Felis G.E."/>
            <person name="de Vos W.M."/>
            <person name="Barrangou R."/>
            <person name="Klaenhammer T.R."/>
            <person name="Caufield P.W."/>
            <person name="Cui Y."/>
            <person name="Zhang H."/>
            <person name="O'Toole P.W."/>
        </authorList>
    </citation>
    <scope>NUCLEOTIDE SEQUENCE [LARGE SCALE GENOMIC DNA]</scope>
    <source>
        <strain evidence="1 2">DSM 20253</strain>
    </source>
</reference>
<proteinExistence type="predicted"/>
<comment type="caution">
    <text evidence="1">The sequence shown here is derived from an EMBL/GenBank/DDBJ whole genome shotgun (WGS) entry which is preliminary data.</text>
</comment>
<dbReference type="PATRIC" id="fig|1423796.3.peg.1677"/>
<name>A0A0R2D116_9LACO</name>
<gene>
    <name evidence="1" type="ORF">FC24_GL001650</name>
</gene>
<sequence length="230" mass="25681">MQKDEKVTLAAIQRINPQYQIQTLTAPEFARYGQVYSQYDLTAINAYMDKRITIPQDKNFYRTSNSELEAIPELQKIGRDIYAGMPIQAGECVGQSTSLSAVEFHQGSEVNVFQTDVVMVLGKRSDFVAGEFAADQKAKLFFVPRGTVVEFYSDTLHYSPCKVHPTGFKFIVMVIKGTNQPLPANFKSTNPLIVKQNKFQVVHATRKDKIAQGIQVGVTGKLVAVNPLEK</sequence>
<evidence type="ECO:0000313" key="1">
    <source>
        <dbReference type="EMBL" id="KRM97202.1"/>
    </source>
</evidence>
<evidence type="ECO:0000313" key="2">
    <source>
        <dbReference type="Proteomes" id="UP000051638"/>
    </source>
</evidence>
<keyword evidence="2" id="KW-1185">Reference proteome</keyword>
<dbReference type="Proteomes" id="UP000051638">
    <property type="component" value="Unassembled WGS sequence"/>
</dbReference>
<dbReference type="InterPro" id="IPR032358">
    <property type="entry name" value="DUF4867"/>
</dbReference>
<dbReference type="OrthoDB" id="358393at2"/>
<dbReference type="STRING" id="1423796.FC24_GL001650"/>
<protein>
    <recommendedName>
        <fullName evidence="3">DUF4867 domain-containing protein</fullName>
    </recommendedName>
</protein>